<dbReference type="Gene3D" id="1.10.1660.10">
    <property type="match status" value="1"/>
</dbReference>
<dbReference type="Proteomes" id="UP000295302">
    <property type="component" value="Unassembled WGS sequence"/>
</dbReference>
<reference evidence="6 7" key="1">
    <citation type="submission" date="2019-03" db="EMBL/GenBank/DDBJ databases">
        <title>Draft genome sequences of novel Actinobacteria.</title>
        <authorList>
            <person name="Sahin N."/>
            <person name="Ay H."/>
            <person name="Saygin H."/>
        </authorList>
    </citation>
    <scope>NUCLEOTIDE SEQUENCE [LARGE SCALE GENOMIC DNA]</scope>
    <source>
        <strain evidence="6 7">CH32</strain>
    </source>
</reference>
<name>A0A4R4XVX6_9ACTN</name>
<organism evidence="6 7">
    <name type="scientific">Nonomuraea terrae</name>
    <dbReference type="NCBI Taxonomy" id="2530383"/>
    <lineage>
        <taxon>Bacteria</taxon>
        <taxon>Bacillati</taxon>
        <taxon>Actinomycetota</taxon>
        <taxon>Actinomycetes</taxon>
        <taxon>Streptosporangiales</taxon>
        <taxon>Streptosporangiaceae</taxon>
        <taxon>Nonomuraea</taxon>
    </lineage>
</organism>
<accession>A0A4R4XVX6</accession>
<feature type="domain" description="HTH merR-type" evidence="5">
    <location>
        <begin position="8"/>
        <end position="76"/>
    </location>
</feature>
<keyword evidence="7" id="KW-1185">Reference proteome</keyword>
<dbReference type="GO" id="GO:0003700">
    <property type="term" value="F:DNA-binding transcription factor activity"/>
    <property type="evidence" value="ECO:0007669"/>
    <property type="project" value="InterPro"/>
</dbReference>
<dbReference type="EMBL" id="SMKQ01000214">
    <property type="protein sequence ID" value="TDD35573.1"/>
    <property type="molecule type" value="Genomic_DNA"/>
</dbReference>
<dbReference type="InterPro" id="IPR009061">
    <property type="entry name" value="DNA-bd_dom_put_sf"/>
</dbReference>
<gene>
    <name evidence="6" type="ORF">E1286_39320</name>
</gene>
<dbReference type="PRINTS" id="PR00040">
    <property type="entry name" value="HTHMERR"/>
</dbReference>
<evidence type="ECO:0000259" key="5">
    <source>
        <dbReference type="PROSITE" id="PS50937"/>
    </source>
</evidence>
<dbReference type="PANTHER" id="PTHR30204">
    <property type="entry name" value="REDOX-CYCLING DRUG-SENSING TRANSCRIPTIONAL ACTIVATOR SOXR"/>
    <property type="match status" value="1"/>
</dbReference>
<dbReference type="CDD" id="cd00592">
    <property type="entry name" value="HTH_MerR-like"/>
    <property type="match status" value="1"/>
</dbReference>
<keyword evidence="4" id="KW-0804">Transcription</keyword>
<dbReference type="InterPro" id="IPR047057">
    <property type="entry name" value="MerR_fam"/>
</dbReference>
<dbReference type="OrthoDB" id="9802039at2"/>
<dbReference type="SUPFAM" id="SSF46955">
    <property type="entry name" value="Putative DNA-binding domain"/>
    <property type="match status" value="1"/>
</dbReference>
<dbReference type="AlphaFoldDB" id="A0A4R4XVX6"/>
<sequence>MKASHQETLSIGQAADRFGVAAHVLRHWEAMGLLAPARTRTGERRYSADDLYRIALIVKAKAAGFSLDALGEMFTTGDPTDRQAMLRQQRADLKRRIAELESSVHLLDAVLSCKHEDFARCPTFRAAVAEQP</sequence>
<proteinExistence type="predicted"/>
<dbReference type="PROSITE" id="PS50937">
    <property type="entry name" value="HTH_MERR_2"/>
    <property type="match status" value="1"/>
</dbReference>
<evidence type="ECO:0000313" key="7">
    <source>
        <dbReference type="Proteomes" id="UP000295302"/>
    </source>
</evidence>
<dbReference type="InterPro" id="IPR000551">
    <property type="entry name" value="MerR-type_HTH_dom"/>
</dbReference>
<evidence type="ECO:0000256" key="4">
    <source>
        <dbReference type="ARBA" id="ARBA00023163"/>
    </source>
</evidence>
<keyword evidence="2" id="KW-0805">Transcription regulation</keyword>
<dbReference type="PANTHER" id="PTHR30204:SF69">
    <property type="entry name" value="MERR-FAMILY TRANSCRIPTIONAL REGULATOR"/>
    <property type="match status" value="1"/>
</dbReference>
<dbReference type="SMART" id="SM00422">
    <property type="entry name" value="HTH_MERR"/>
    <property type="match status" value="1"/>
</dbReference>
<comment type="caution">
    <text evidence="6">The sequence shown here is derived from an EMBL/GenBank/DDBJ whole genome shotgun (WGS) entry which is preliminary data.</text>
</comment>
<keyword evidence="1" id="KW-0678">Repressor</keyword>
<protein>
    <submittedName>
        <fullName evidence="6">MerR family transcriptional regulator</fullName>
    </submittedName>
</protein>
<dbReference type="RefSeq" id="WP_132621123.1">
    <property type="nucleotide sequence ID" value="NZ_JBITLL010000007.1"/>
</dbReference>
<evidence type="ECO:0000256" key="2">
    <source>
        <dbReference type="ARBA" id="ARBA00023015"/>
    </source>
</evidence>
<evidence type="ECO:0000313" key="6">
    <source>
        <dbReference type="EMBL" id="TDD35573.1"/>
    </source>
</evidence>
<keyword evidence="3" id="KW-0238">DNA-binding</keyword>
<dbReference type="GO" id="GO:0003677">
    <property type="term" value="F:DNA binding"/>
    <property type="evidence" value="ECO:0007669"/>
    <property type="project" value="UniProtKB-KW"/>
</dbReference>
<dbReference type="Pfam" id="PF13411">
    <property type="entry name" value="MerR_1"/>
    <property type="match status" value="1"/>
</dbReference>
<evidence type="ECO:0000256" key="3">
    <source>
        <dbReference type="ARBA" id="ARBA00023125"/>
    </source>
</evidence>
<evidence type="ECO:0000256" key="1">
    <source>
        <dbReference type="ARBA" id="ARBA00022491"/>
    </source>
</evidence>